<dbReference type="InterPro" id="IPR001451">
    <property type="entry name" value="Hexapep"/>
</dbReference>
<dbReference type="InterPro" id="IPR011004">
    <property type="entry name" value="Trimer_LpxA-like_sf"/>
</dbReference>
<dbReference type="SUPFAM" id="SSF51161">
    <property type="entry name" value="Trimeric LpxA-like enzymes"/>
    <property type="match status" value="1"/>
</dbReference>
<evidence type="ECO:0000313" key="2">
    <source>
        <dbReference type="Proteomes" id="UP000029431"/>
    </source>
</evidence>
<dbReference type="EMBL" id="CP003355">
    <property type="protein sequence ID" value="AHD05787.1"/>
    <property type="molecule type" value="Genomic_DNA"/>
</dbReference>
<keyword evidence="2" id="KW-1185">Reference proteome</keyword>
<dbReference type="eggNOG" id="COG1045">
    <property type="taxonomic scope" value="Bacteria"/>
</dbReference>
<accession>V9W9L1</accession>
<dbReference type="AlphaFoldDB" id="V9W9L1"/>
<dbReference type="PATRIC" id="fig|697284.3.peg.1919"/>
<protein>
    <submittedName>
        <fullName evidence="1">Serine O-acetyltransferase</fullName>
        <ecNumber evidence="1">2.3.1.30</ecNumber>
    </submittedName>
</protein>
<gene>
    <name evidence="1" type="ORF">ERIC2_c19940</name>
</gene>
<dbReference type="HOGENOM" id="CLU_2827044_0_0_9"/>
<proteinExistence type="predicted"/>
<keyword evidence="1" id="KW-0012">Acyltransferase</keyword>
<dbReference type="KEGG" id="plv:ERIC2_c19940"/>
<evidence type="ECO:0000313" key="1">
    <source>
        <dbReference type="EMBL" id="AHD05787.1"/>
    </source>
</evidence>
<reference evidence="1 2" key="1">
    <citation type="journal article" date="2014" name="PLoS ONE">
        <title>How to Kill the Honey Bee Larva: Genomic Potential and Virulence Mechanisms of Paenibacillus larvae.</title>
        <authorList>
            <person name="Djukic M."/>
            <person name="Brzuszkiewicz E."/>
            <person name="Funfhaus A."/>
            <person name="Voss J."/>
            <person name="Gollnow K."/>
            <person name="Poppinga L."/>
            <person name="Liesegang H."/>
            <person name="Garcia-Gonzalez E."/>
            <person name="Genersch E."/>
            <person name="Daniel R."/>
        </authorList>
    </citation>
    <scope>NUCLEOTIDE SEQUENCE [LARGE SCALE GENOMIC DNA]</scope>
    <source>
        <strain evidence="1 2">DSM 25430</strain>
    </source>
</reference>
<keyword evidence="1" id="KW-0808">Transferase</keyword>
<dbReference type="Pfam" id="PF00132">
    <property type="entry name" value="Hexapep"/>
    <property type="match status" value="1"/>
</dbReference>
<dbReference type="EC" id="2.3.1.30" evidence="1"/>
<dbReference type="GO" id="GO:0009001">
    <property type="term" value="F:serine O-acetyltransferase activity"/>
    <property type="evidence" value="ECO:0007669"/>
    <property type="project" value="UniProtKB-EC"/>
</dbReference>
<dbReference type="PANTHER" id="PTHR42811">
    <property type="entry name" value="SERINE ACETYLTRANSFERASE"/>
    <property type="match status" value="1"/>
</dbReference>
<organism evidence="1 2">
    <name type="scientific">Paenibacillus larvae subsp. larvae DSM 25430</name>
    <dbReference type="NCBI Taxonomy" id="697284"/>
    <lineage>
        <taxon>Bacteria</taxon>
        <taxon>Bacillati</taxon>
        <taxon>Bacillota</taxon>
        <taxon>Bacilli</taxon>
        <taxon>Bacillales</taxon>
        <taxon>Paenibacillaceae</taxon>
        <taxon>Paenibacillus</taxon>
    </lineage>
</organism>
<dbReference type="Proteomes" id="UP000029431">
    <property type="component" value="Chromosome"/>
</dbReference>
<name>V9W9L1_9BACL</name>
<sequence length="66" mass="6761">MGVVIGETTYIGSNVIIYQNVTLGGTGKETGKRHSTIDENVTIYAGAKVLGSIKIGNHSKIGAGAV</sequence>
<dbReference type="Gene3D" id="2.160.10.10">
    <property type="entry name" value="Hexapeptide repeat proteins"/>
    <property type="match status" value="1"/>
</dbReference>